<dbReference type="Gene3D" id="3.40.50.1820">
    <property type="entry name" value="alpha/beta hydrolase"/>
    <property type="match status" value="1"/>
</dbReference>
<dbReference type="PANTHER" id="PTHR43037">
    <property type="entry name" value="UNNAMED PRODUCT-RELATED"/>
    <property type="match status" value="1"/>
</dbReference>
<evidence type="ECO:0000256" key="2">
    <source>
        <dbReference type="ARBA" id="ARBA00022801"/>
    </source>
</evidence>
<protein>
    <submittedName>
        <fullName evidence="4">PHB depolymerase family esterase</fullName>
    </submittedName>
</protein>
<dbReference type="InterPro" id="IPR010126">
    <property type="entry name" value="Esterase_phb"/>
</dbReference>
<keyword evidence="5" id="KW-1185">Reference proteome</keyword>
<dbReference type="InterPro" id="IPR029058">
    <property type="entry name" value="AB_hydrolase_fold"/>
</dbReference>
<organism evidence="4 5">
    <name type="scientific">Thiorhodococcus mannitoliphagus</name>
    <dbReference type="NCBI Taxonomy" id="329406"/>
    <lineage>
        <taxon>Bacteria</taxon>
        <taxon>Pseudomonadati</taxon>
        <taxon>Pseudomonadota</taxon>
        <taxon>Gammaproteobacteria</taxon>
        <taxon>Chromatiales</taxon>
        <taxon>Chromatiaceae</taxon>
        <taxon>Thiorhodococcus</taxon>
    </lineage>
</organism>
<evidence type="ECO:0000313" key="5">
    <source>
        <dbReference type="Proteomes" id="UP000471640"/>
    </source>
</evidence>
<accession>A0A6P1DRP3</accession>
<keyword evidence="2" id="KW-0378">Hydrolase</keyword>
<comment type="caution">
    <text evidence="4">The sequence shown here is derived from an EMBL/GenBank/DDBJ whole genome shotgun (WGS) entry which is preliminary data.</text>
</comment>
<dbReference type="EMBL" id="JAAIJR010000023">
    <property type="protein sequence ID" value="NEX20210.1"/>
    <property type="molecule type" value="Genomic_DNA"/>
</dbReference>
<dbReference type="Proteomes" id="UP000471640">
    <property type="component" value="Unassembled WGS sequence"/>
</dbReference>
<dbReference type="GO" id="GO:0005576">
    <property type="term" value="C:extracellular region"/>
    <property type="evidence" value="ECO:0007669"/>
    <property type="project" value="InterPro"/>
</dbReference>
<evidence type="ECO:0000256" key="1">
    <source>
        <dbReference type="ARBA" id="ARBA00022729"/>
    </source>
</evidence>
<dbReference type="NCBIfam" id="TIGR01840">
    <property type="entry name" value="esterase_phb"/>
    <property type="match status" value="1"/>
</dbReference>
<dbReference type="PANTHER" id="PTHR43037:SF1">
    <property type="entry name" value="BLL1128 PROTEIN"/>
    <property type="match status" value="1"/>
</dbReference>
<dbReference type="Pfam" id="PF10503">
    <property type="entry name" value="Esterase_PHB"/>
    <property type="match status" value="1"/>
</dbReference>
<proteinExistence type="predicted"/>
<dbReference type="GO" id="GO:0016787">
    <property type="term" value="F:hydrolase activity"/>
    <property type="evidence" value="ECO:0007669"/>
    <property type="project" value="UniProtKB-KW"/>
</dbReference>
<keyword evidence="1" id="KW-0732">Signal</keyword>
<dbReference type="InterPro" id="IPR050955">
    <property type="entry name" value="Plant_Biomass_Hydrol_Est"/>
</dbReference>
<sequence length="381" mass="40090">MDDKIKAAMAEATRLTQAGRFAEATALIQGVLGAGAAEHWGATASASAQDAIEGDFELVDDSSARGTDGAVPQSFDAIPSEPGVRPGVSRGTFTDALGRRDYRLYRPRRLAERPALLVMLHGCGQDPEAFAQLTRMDDLAEDLGFVVLYPAQSAAANASGCWSWYSAENQDRGAGEPGILAAMTRHLRDAHRLDPRHVYVAGFSAGAAMAVTLAVTYPDLFAAVCAHSGLPYGVAGDLITALSLMAQGPTGGGVELPDLRPPPIIVFHGDGDPTVSPANAEALIQQFLPGLAAKEGVAVGRLDAVRRKGQTDNGLNYLQIQYKISGGDPLAELWLAQGAGHGWLGGRVSSPFAEPRGPDASREMLRFFWSVPCLAGASDER</sequence>
<gene>
    <name evidence="4" type="ORF">G3480_07770</name>
</gene>
<reference evidence="4 5" key="2">
    <citation type="submission" date="2020-02" db="EMBL/GenBank/DDBJ databases">
        <title>Genome sequences of Thiorhodococcus mannitoliphagus and Thiorhodococcus minor, purple sulfur photosynthetic bacteria in the gammaproteobacterial family, Chromatiaceae.</title>
        <authorList>
            <person name="Aviles F.A."/>
            <person name="Meyer T.E."/>
            <person name="Kyndt J.A."/>
        </authorList>
    </citation>
    <scope>NUCLEOTIDE SEQUENCE [LARGE SCALE GENOMIC DNA]</scope>
    <source>
        <strain evidence="4 5">DSM 18266</strain>
    </source>
</reference>
<name>A0A6P1DRP3_9GAMM</name>
<dbReference type="SUPFAM" id="SSF53474">
    <property type="entry name" value="alpha/beta-Hydrolases"/>
    <property type="match status" value="2"/>
</dbReference>
<evidence type="ECO:0000256" key="3">
    <source>
        <dbReference type="SAM" id="MobiDB-lite"/>
    </source>
</evidence>
<dbReference type="AlphaFoldDB" id="A0A6P1DRP3"/>
<evidence type="ECO:0000313" key="4">
    <source>
        <dbReference type="EMBL" id="NEX20210.1"/>
    </source>
</evidence>
<feature type="region of interest" description="Disordered" evidence="3">
    <location>
        <begin position="67"/>
        <end position="91"/>
    </location>
</feature>
<reference evidence="5" key="1">
    <citation type="journal article" date="2020" name="Microbiol. Resour. Announc.">
        <title>Draft Genome Sequences of Thiorhodococcus mannitoliphagus and Thiorhodococcus minor, Purple Sulfur Photosynthetic Bacteria in the Gammaproteobacterial Family Chromatiaceae.</title>
        <authorList>
            <person name="Aviles F.A."/>
            <person name="Meyer T.E."/>
            <person name="Kyndt J.A."/>
        </authorList>
    </citation>
    <scope>NUCLEOTIDE SEQUENCE [LARGE SCALE GENOMIC DNA]</scope>
    <source>
        <strain evidence="5">DSM 18266</strain>
    </source>
</reference>